<evidence type="ECO:0000313" key="2">
    <source>
        <dbReference type="Proteomes" id="UP000799755"/>
    </source>
</evidence>
<proteinExistence type="predicted"/>
<accession>A0ACB6QDP1</accession>
<organism evidence="1 2">
    <name type="scientific">Lindgomyces ingoldianus</name>
    <dbReference type="NCBI Taxonomy" id="673940"/>
    <lineage>
        <taxon>Eukaryota</taxon>
        <taxon>Fungi</taxon>
        <taxon>Dikarya</taxon>
        <taxon>Ascomycota</taxon>
        <taxon>Pezizomycotina</taxon>
        <taxon>Dothideomycetes</taxon>
        <taxon>Pleosporomycetidae</taxon>
        <taxon>Pleosporales</taxon>
        <taxon>Lindgomycetaceae</taxon>
        <taxon>Lindgomyces</taxon>
    </lineage>
</organism>
<sequence>MKRLSGIFSSPKTTFQVLSDLHLNHDSQYLTFHIPVTSPYLILAGNIGRLIDYESYLSFLIRRCNLYERVFFVLGSLEFHGLAIPDGLELARKLEQEDRLKGRLILLDKRRVDVPDTEISLLGCTLWSNIPEDAESAVLKKVPEFDKAQGIRDWSIKSHNAAYVTDLAWLLSEVKRNTSSSTTTRTLVVVTSFAPELREALPPWQVGSPWCSAYGTELLRGIDWAGVKVWLCGSTGRTGEFKKYGVKVVSNQRGCVGEEEKGLLRDGLAEKEKRGLFDVTKVIKV</sequence>
<gene>
    <name evidence="1" type="ORF">BDR25DRAFT_307198</name>
</gene>
<comment type="caution">
    <text evidence="1">The sequence shown here is derived from an EMBL/GenBank/DDBJ whole genome shotgun (WGS) entry which is preliminary data.</text>
</comment>
<dbReference type="Proteomes" id="UP000799755">
    <property type="component" value="Unassembled WGS sequence"/>
</dbReference>
<protein>
    <submittedName>
        <fullName evidence="1">Ser/Thr protein phosphatase superfamily</fullName>
    </submittedName>
</protein>
<name>A0ACB6QDP1_9PLEO</name>
<keyword evidence="2" id="KW-1185">Reference proteome</keyword>
<dbReference type="EMBL" id="MU003536">
    <property type="protein sequence ID" value="KAF2464487.1"/>
    <property type="molecule type" value="Genomic_DNA"/>
</dbReference>
<reference evidence="1" key="1">
    <citation type="journal article" date="2020" name="Stud. Mycol.">
        <title>101 Dothideomycetes genomes: a test case for predicting lifestyles and emergence of pathogens.</title>
        <authorList>
            <person name="Haridas S."/>
            <person name="Albert R."/>
            <person name="Binder M."/>
            <person name="Bloem J."/>
            <person name="Labutti K."/>
            <person name="Salamov A."/>
            <person name="Andreopoulos B."/>
            <person name="Baker S."/>
            <person name="Barry K."/>
            <person name="Bills G."/>
            <person name="Bluhm B."/>
            <person name="Cannon C."/>
            <person name="Castanera R."/>
            <person name="Culley D."/>
            <person name="Daum C."/>
            <person name="Ezra D."/>
            <person name="Gonzalez J."/>
            <person name="Henrissat B."/>
            <person name="Kuo A."/>
            <person name="Liang C."/>
            <person name="Lipzen A."/>
            <person name="Lutzoni F."/>
            <person name="Magnuson J."/>
            <person name="Mondo S."/>
            <person name="Nolan M."/>
            <person name="Ohm R."/>
            <person name="Pangilinan J."/>
            <person name="Park H.-J."/>
            <person name="Ramirez L."/>
            <person name="Alfaro M."/>
            <person name="Sun H."/>
            <person name="Tritt A."/>
            <person name="Yoshinaga Y."/>
            <person name="Zwiers L.-H."/>
            <person name="Turgeon B."/>
            <person name="Goodwin S."/>
            <person name="Spatafora J."/>
            <person name="Crous P."/>
            <person name="Grigoriev I."/>
        </authorList>
    </citation>
    <scope>NUCLEOTIDE SEQUENCE</scope>
    <source>
        <strain evidence="1">ATCC 200398</strain>
    </source>
</reference>
<evidence type="ECO:0000313" key="1">
    <source>
        <dbReference type="EMBL" id="KAF2464487.1"/>
    </source>
</evidence>